<reference evidence="1 2" key="1">
    <citation type="submission" date="2020-08" db="EMBL/GenBank/DDBJ databases">
        <title>Amycolatopsis sp. nov. DR6-1 isolated from Dendrobium heterocarpum.</title>
        <authorList>
            <person name="Tedsree N."/>
            <person name="Kuncharoen N."/>
            <person name="Likhitwitayawuid K."/>
            <person name="Tanasupawat S."/>
        </authorList>
    </citation>
    <scope>NUCLEOTIDE SEQUENCE [LARGE SCALE GENOMIC DNA]</scope>
    <source>
        <strain evidence="1 2">DR6-1</strain>
    </source>
</reference>
<dbReference type="EMBL" id="JACGZW010000004">
    <property type="protein sequence ID" value="MBB1154007.1"/>
    <property type="molecule type" value="Genomic_DNA"/>
</dbReference>
<organism evidence="1 2">
    <name type="scientific">Amycolatopsis dendrobii</name>
    <dbReference type="NCBI Taxonomy" id="2760662"/>
    <lineage>
        <taxon>Bacteria</taxon>
        <taxon>Bacillati</taxon>
        <taxon>Actinomycetota</taxon>
        <taxon>Actinomycetes</taxon>
        <taxon>Pseudonocardiales</taxon>
        <taxon>Pseudonocardiaceae</taxon>
        <taxon>Amycolatopsis</taxon>
    </lineage>
</organism>
<dbReference type="AlphaFoldDB" id="A0A7W3VWI9"/>
<keyword evidence="2" id="KW-1185">Reference proteome</keyword>
<evidence type="ECO:0000313" key="1">
    <source>
        <dbReference type="EMBL" id="MBB1154007.1"/>
    </source>
</evidence>
<accession>A0A7W3VWI9</accession>
<dbReference type="Proteomes" id="UP000526734">
    <property type="component" value="Unassembled WGS sequence"/>
</dbReference>
<protein>
    <submittedName>
        <fullName evidence="1">Uncharacterized protein</fullName>
    </submittedName>
</protein>
<dbReference type="RefSeq" id="WP_182891097.1">
    <property type="nucleotide sequence ID" value="NZ_JACGZW010000004.1"/>
</dbReference>
<gene>
    <name evidence="1" type="ORF">H4281_12765</name>
</gene>
<sequence length="245" mass="26075">MVANDPVERPDSIDFLKNRIRDLQQQIDALTRQSKFPFSIGHNGTPDFEVLPDPADPSGGAKVRILNGSGQPIMETFYSTTYNGKAARMLDLAGASMWAQDQLAGYGISHPSLTGWLAPDFYGQGLNPFGTGAETSVATGQFFAYNPAWRLGALVRTGGTGLVSWRFSIAYNGGTVYGPLTTGATGNFYIGSTLLLPASAMANQVTASLLVTNTSAAQTIQVSPTRCYGVSAAQYYIDNGLPLPF</sequence>
<name>A0A7W3VWI9_9PSEU</name>
<comment type="caution">
    <text evidence="1">The sequence shown here is derived from an EMBL/GenBank/DDBJ whole genome shotgun (WGS) entry which is preliminary data.</text>
</comment>
<evidence type="ECO:0000313" key="2">
    <source>
        <dbReference type="Proteomes" id="UP000526734"/>
    </source>
</evidence>
<proteinExistence type="predicted"/>